<dbReference type="Proteomes" id="UP000548787">
    <property type="component" value="Unassembled WGS sequence"/>
</dbReference>
<dbReference type="PIRSF" id="PIRSF008502">
    <property type="entry name" value="UCP008502"/>
    <property type="match status" value="1"/>
</dbReference>
<proteinExistence type="predicted"/>
<dbReference type="EMBL" id="JABJVM010000019">
    <property type="protein sequence ID" value="MBA3927510.1"/>
    <property type="molecule type" value="Genomic_DNA"/>
</dbReference>
<dbReference type="Pfam" id="PF08002">
    <property type="entry name" value="DUF1697"/>
    <property type="match status" value="1"/>
</dbReference>
<dbReference type="Gene3D" id="3.30.70.1280">
    <property type="entry name" value="SP0830-like domains"/>
    <property type="match status" value="1"/>
</dbReference>
<reference evidence="1 2" key="1">
    <citation type="submission" date="2020-08" db="EMBL/GenBank/DDBJ databases">
        <title>Listeria ohnekaius sp. nov. and Listeria portnoyii sp. nov. isolated from non-agricultural and natural environments.</title>
        <authorList>
            <person name="Weller D."/>
            <person name="Belias A.M."/>
            <person name="Liao J."/>
            <person name="Guo S."/>
            <person name="Orsi R.H."/>
            <person name="Wiedmann M."/>
        </authorList>
    </citation>
    <scope>NUCLEOTIDE SEQUENCE [LARGE SCALE GENOMIC DNA]</scope>
    <source>
        <strain evidence="1 2">FSL W9-0585</strain>
    </source>
</reference>
<accession>A0A7W1YH65</accession>
<evidence type="ECO:0000313" key="2">
    <source>
        <dbReference type="Proteomes" id="UP000548787"/>
    </source>
</evidence>
<keyword evidence="2" id="KW-1185">Reference proteome</keyword>
<dbReference type="AlphaFoldDB" id="A0A7W1YH65"/>
<dbReference type="PANTHER" id="PTHR36439">
    <property type="entry name" value="BLL4334 PROTEIN"/>
    <property type="match status" value="1"/>
</dbReference>
<protein>
    <submittedName>
        <fullName evidence="1">DUF1697 domain-containing protein</fullName>
    </submittedName>
</protein>
<dbReference type="PANTHER" id="PTHR36439:SF1">
    <property type="entry name" value="DUF1697 DOMAIN-CONTAINING PROTEIN"/>
    <property type="match status" value="1"/>
</dbReference>
<dbReference type="SUPFAM" id="SSF160379">
    <property type="entry name" value="SP0830-like"/>
    <property type="match status" value="1"/>
</dbReference>
<dbReference type="RefSeq" id="WP_181677594.1">
    <property type="nucleotide sequence ID" value="NZ_JABJVM010000019.1"/>
</dbReference>
<comment type="caution">
    <text evidence="1">The sequence shown here is derived from an EMBL/GenBank/DDBJ whole genome shotgun (WGS) entry which is preliminary data.</text>
</comment>
<gene>
    <name evidence="1" type="ORF">HPK16_14320</name>
</gene>
<organism evidence="1 2">
    <name type="scientific">Listeria rustica</name>
    <dbReference type="NCBI Taxonomy" id="2713503"/>
    <lineage>
        <taxon>Bacteria</taxon>
        <taxon>Bacillati</taxon>
        <taxon>Bacillota</taxon>
        <taxon>Bacilli</taxon>
        <taxon>Bacillales</taxon>
        <taxon>Listeriaceae</taxon>
        <taxon>Listeria</taxon>
    </lineage>
</organism>
<sequence length="175" mass="19915">MKYIIFLRAINVGGNRKIKMADLKAALQSEGYLNITTYIQSGNIIAEREESDHEIIQTEIEALIKKHFGFDVPAVAFNVSEYEEVLKRNPFDGDKLMVHFLDRIPEQAMINKLEQLSLDHQDKSSHAGRFLYISLNAGVSDSLFSNKFVEKVLQVRATARNWNTVLKMVDKANGK</sequence>
<evidence type="ECO:0000313" key="1">
    <source>
        <dbReference type="EMBL" id="MBA3927510.1"/>
    </source>
</evidence>
<dbReference type="InterPro" id="IPR012545">
    <property type="entry name" value="DUF1697"/>
</dbReference>
<name>A0A7W1YH65_9LIST</name>